<organism evidence="1 2">
    <name type="scientific">Listeria aquatica FSL S10-1188</name>
    <dbReference type="NCBI Taxonomy" id="1265818"/>
    <lineage>
        <taxon>Bacteria</taxon>
        <taxon>Bacillati</taxon>
        <taxon>Bacillota</taxon>
        <taxon>Bacilli</taxon>
        <taxon>Bacillales</taxon>
        <taxon>Listeriaceae</taxon>
        <taxon>Listeria</taxon>
    </lineage>
</organism>
<keyword evidence="2" id="KW-1185">Reference proteome</keyword>
<dbReference type="InterPro" id="IPR023214">
    <property type="entry name" value="HAD_sf"/>
</dbReference>
<dbReference type="Proteomes" id="UP000019246">
    <property type="component" value="Unassembled WGS sequence"/>
</dbReference>
<reference evidence="1 2" key="1">
    <citation type="journal article" date="2014" name="Int. J. Syst. Evol. Microbiol.">
        <title>Listeria floridensis sp. nov., Listeria aquatica sp. nov., Listeria cornellensis sp. nov., Listeria riparia sp. nov. and Listeria grandensis sp. nov., from agricultural and natural environments.</title>
        <authorList>
            <person name="den Bakker H.C."/>
            <person name="Warchocki S."/>
            <person name="Wright E.M."/>
            <person name="Allred A.F."/>
            <person name="Ahlstrom C."/>
            <person name="Manuel C.S."/>
            <person name="Stasiewicz M.J."/>
            <person name="Burrell A."/>
            <person name="Roof S."/>
            <person name="Strawn L."/>
            <person name="Fortes E.D."/>
            <person name="Nightingale K.K."/>
            <person name="Kephart D."/>
            <person name="Wiedmann M."/>
        </authorList>
    </citation>
    <scope>NUCLEOTIDE SEQUENCE [LARGE SCALE GENOMIC DNA]</scope>
    <source>
        <strain evidence="1 2">FSL S10-1188</strain>
    </source>
</reference>
<evidence type="ECO:0000313" key="2">
    <source>
        <dbReference type="Proteomes" id="UP000019246"/>
    </source>
</evidence>
<dbReference type="STRING" id="1265818.MAQA_10786"/>
<name>W7ASV7_9LIST</name>
<evidence type="ECO:0000313" key="1">
    <source>
        <dbReference type="EMBL" id="EUJ18214.1"/>
    </source>
</evidence>
<gene>
    <name evidence="1" type="ORF">MAQA_10786</name>
</gene>
<proteinExistence type="predicted"/>
<dbReference type="InterPro" id="IPR036412">
    <property type="entry name" value="HAD-like_sf"/>
</dbReference>
<dbReference type="PATRIC" id="fig|1265818.5.peg.2169"/>
<comment type="caution">
    <text evidence="1">The sequence shown here is derived from an EMBL/GenBank/DDBJ whole genome shotgun (WGS) entry which is preliminary data.</text>
</comment>
<dbReference type="EMBL" id="AOCG01000011">
    <property type="protein sequence ID" value="EUJ18214.1"/>
    <property type="molecule type" value="Genomic_DNA"/>
</dbReference>
<accession>W7ASV7</accession>
<keyword evidence="1" id="KW-0378">Hydrolase</keyword>
<dbReference type="GO" id="GO:0016787">
    <property type="term" value="F:hydrolase activity"/>
    <property type="evidence" value="ECO:0007669"/>
    <property type="project" value="UniProtKB-KW"/>
</dbReference>
<dbReference type="Gene3D" id="3.40.50.1000">
    <property type="entry name" value="HAD superfamily/HAD-like"/>
    <property type="match status" value="1"/>
</dbReference>
<sequence>MINTIVTDMDGTLLVTKGDQIEANNKAVLLDWQKAGKKTFFWQQDGWIWQFYRLFMN</sequence>
<protein>
    <submittedName>
        <fullName evidence="1">HAD-superfamily hydrolase</fullName>
    </submittedName>
</protein>
<dbReference type="SUPFAM" id="SSF56784">
    <property type="entry name" value="HAD-like"/>
    <property type="match status" value="1"/>
</dbReference>
<dbReference type="AlphaFoldDB" id="W7ASV7"/>
<dbReference type="Pfam" id="PF08282">
    <property type="entry name" value="Hydrolase_3"/>
    <property type="match status" value="1"/>
</dbReference>